<dbReference type="CDD" id="cd08646">
    <property type="entry name" value="FMT_core_Met-tRNA-FMT_N"/>
    <property type="match status" value="1"/>
</dbReference>
<evidence type="ECO:0000256" key="2">
    <source>
        <dbReference type="ARBA" id="ARBA00012261"/>
    </source>
</evidence>
<evidence type="ECO:0000256" key="3">
    <source>
        <dbReference type="ARBA" id="ARBA00022679"/>
    </source>
</evidence>
<reference evidence="8" key="1">
    <citation type="journal article" date="2018" name="Antonie Van Leeuwenhoek">
        <title>Proteinivorax hydrogeniformans sp. nov., an anaerobic, haloalkaliphilic bacterium fermenting proteinaceous compounds with high hydrogen production.</title>
        <authorList>
            <person name="Boltyanskaya Y."/>
            <person name="Detkova E."/>
            <person name="Pimenov N."/>
            <person name="Kevbrin V."/>
        </authorList>
    </citation>
    <scope>NUCLEOTIDE SEQUENCE</scope>
    <source>
        <strain evidence="8">Z-710</strain>
    </source>
</reference>
<dbReference type="FunFam" id="3.40.50.12230:FF:000001">
    <property type="entry name" value="Methionyl-tRNA formyltransferase"/>
    <property type="match status" value="1"/>
</dbReference>
<evidence type="ECO:0000256" key="4">
    <source>
        <dbReference type="ARBA" id="ARBA00022917"/>
    </source>
</evidence>
<dbReference type="HAMAP" id="MF_00182">
    <property type="entry name" value="Formyl_trans"/>
    <property type="match status" value="1"/>
</dbReference>
<dbReference type="RefSeq" id="WP_353892168.1">
    <property type="nucleotide sequence ID" value="NZ_CP159485.1"/>
</dbReference>
<proteinExistence type="inferred from homology"/>
<dbReference type="InterPro" id="IPR001555">
    <property type="entry name" value="GART_AS"/>
</dbReference>
<dbReference type="SUPFAM" id="SSF53328">
    <property type="entry name" value="Formyltransferase"/>
    <property type="match status" value="1"/>
</dbReference>
<evidence type="ECO:0000259" key="7">
    <source>
        <dbReference type="Pfam" id="PF02911"/>
    </source>
</evidence>
<dbReference type="GO" id="GO:0005829">
    <property type="term" value="C:cytosol"/>
    <property type="evidence" value="ECO:0007669"/>
    <property type="project" value="TreeGrafter"/>
</dbReference>
<dbReference type="Gene3D" id="3.40.50.12230">
    <property type="match status" value="1"/>
</dbReference>
<protein>
    <recommendedName>
        <fullName evidence="2 5">Methionyl-tRNA formyltransferase</fullName>
        <ecNumber evidence="2 5">2.1.2.9</ecNumber>
    </recommendedName>
</protein>
<dbReference type="InterPro" id="IPR036477">
    <property type="entry name" value="Formyl_transf_N_sf"/>
</dbReference>
<dbReference type="NCBIfam" id="TIGR00460">
    <property type="entry name" value="fmt"/>
    <property type="match status" value="1"/>
</dbReference>
<comment type="catalytic activity">
    <reaction evidence="5">
        <text>L-methionyl-tRNA(fMet) + (6R)-10-formyltetrahydrofolate = N-formyl-L-methionyl-tRNA(fMet) + (6S)-5,6,7,8-tetrahydrofolate + H(+)</text>
        <dbReference type="Rhea" id="RHEA:24380"/>
        <dbReference type="Rhea" id="RHEA-COMP:9952"/>
        <dbReference type="Rhea" id="RHEA-COMP:9953"/>
        <dbReference type="ChEBI" id="CHEBI:15378"/>
        <dbReference type="ChEBI" id="CHEBI:57453"/>
        <dbReference type="ChEBI" id="CHEBI:78530"/>
        <dbReference type="ChEBI" id="CHEBI:78844"/>
        <dbReference type="ChEBI" id="CHEBI:195366"/>
        <dbReference type="EC" id="2.1.2.9"/>
    </reaction>
</comment>
<dbReference type="Pfam" id="PF00551">
    <property type="entry name" value="Formyl_trans_N"/>
    <property type="match status" value="1"/>
</dbReference>
<reference evidence="8" key="2">
    <citation type="submission" date="2024-06" db="EMBL/GenBank/DDBJ databases">
        <authorList>
            <person name="Petrova K.O."/>
            <person name="Toshchakov S.V."/>
            <person name="Boltjanskaja Y.V."/>
            <person name="Kevbrin V.V."/>
        </authorList>
    </citation>
    <scope>NUCLEOTIDE SEQUENCE</scope>
    <source>
        <strain evidence="8">Z-710</strain>
    </source>
</reference>
<name>A0AAU8HR36_9FIRM</name>
<dbReference type="PANTHER" id="PTHR11138">
    <property type="entry name" value="METHIONYL-TRNA FORMYLTRANSFERASE"/>
    <property type="match status" value="1"/>
</dbReference>
<comment type="similarity">
    <text evidence="1 5">Belongs to the Fmt family.</text>
</comment>
<keyword evidence="4 5" id="KW-0648">Protein biosynthesis</keyword>
<dbReference type="InterPro" id="IPR044135">
    <property type="entry name" value="Met-tRNA-FMT_C"/>
</dbReference>
<evidence type="ECO:0000313" key="8">
    <source>
        <dbReference type="EMBL" id="XCI27590.1"/>
    </source>
</evidence>
<feature type="domain" description="Formyl transferase C-terminal" evidence="7">
    <location>
        <begin position="202"/>
        <end position="300"/>
    </location>
</feature>
<evidence type="ECO:0000256" key="1">
    <source>
        <dbReference type="ARBA" id="ARBA00010699"/>
    </source>
</evidence>
<dbReference type="EMBL" id="CP159485">
    <property type="protein sequence ID" value="XCI27590.1"/>
    <property type="molecule type" value="Genomic_DNA"/>
</dbReference>
<feature type="binding site" evidence="5">
    <location>
        <begin position="108"/>
        <end position="111"/>
    </location>
    <ligand>
        <name>(6S)-5,6,7,8-tetrahydrofolate</name>
        <dbReference type="ChEBI" id="CHEBI:57453"/>
    </ligand>
</feature>
<dbReference type="PANTHER" id="PTHR11138:SF5">
    <property type="entry name" value="METHIONYL-TRNA FORMYLTRANSFERASE, MITOCHONDRIAL"/>
    <property type="match status" value="1"/>
</dbReference>
<organism evidence="8">
    <name type="scientific">Proteinivorax hydrogeniformans</name>
    <dbReference type="NCBI Taxonomy" id="1826727"/>
    <lineage>
        <taxon>Bacteria</taxon>
        <taxon>Bacillati</taxon>
        <taxon>Bacillota</taxon>
        <taxon>Clostridia</taxon>
        <taxon>Eubacteriales</taxon>
        <taxon>Proteinivoracaceae</taxon>
        <taxon>Proteinivorax</taxon>
    </lineage>
</organism>
<dbReference type="CDD" id="cd08704">
    <property type="entry name" value="Met_tRNA_FMT_C"/>
    <property type="match status" value="1"/>
</dbReference>
<dbReference type="InterPro" id="IPR041711">
    <property type="entry name" value="Met-tRNA-FMT_N"/>
</dbReference>
<accession>A0AAU8HR36</accession>
<keyword evidence="3 5" id="KW-0808">Transferase</keyword>
<dbReference type="EC" id="2.1.2.9" evidence="2 5"/>
<dbReference type="SUPFAM" id="SSF50486">
    <property type="entry name" value="FMT C-terminal domain-like"/>
    <property type="match status" value="1"/>
</dbReference>
<dbReference type="InterPro" id="IPR005794">
    <property type="entry name" value="Fmt"/>
</dbReference>
<gene>
    <name evidence="5 8" type="primary">fmt</name>
    <name evidence="8" type="ORF">PRVXH_001496</name>
</gene>
<dbReference type="InterPro" id="IPR011034">
    <property type="entry name" value="Formyl_transferase-like_C_sf"/>
</dbReference>
<evidence type="ECO:0000259" key="6">
    <source>
        <dbReference type="Pfam" id="PF00551"/>
    </source>
</evidence>
<dbReference type="InterPro" id="IPR005793">
    <property type="entry name" value="Formyl_trans_C"/>
</dbReference>
<dbReference type="Pfam" id="PF02911">
    <property type="entry name" value="Formyl_trans_C"/>
    <property type="match status" value="1"/>
</dbReference>
<dbReference type="AlphaFoldDB" id="A0AAU8HR36"/>
<evidence type="ECO:0000256" key="5">
    <source>
        <dbReference type="HAMAP-Rule" id="MF_00182"/>
    </source>
</evidence>
<comment type="function">
    <text evidence="5">Attaches a formyl group to the free amino group of methionyl-tRNA(fMet). The formyl group appears to play a dual role in the initiator identity of N-formylmethionyl-tRNA by promoting its recognition by IF2 and preventing the misappropriation of this tRNA by the elongation apparatus.</text>
</comment>
<sequence length="313" mass="34818">MKVVFMGTPDFAVPTLENLNNNYDVIAVVTQPDRKRGRGQKFSYSPVKSYAVENKIDVFQPDKVKDKEFILELKKLSPDVIVVVAYGQIIPKEILQIPPLGCVNVHGSLLPEFRGAAPIHWAVIEGKAFTGITTMLMDEGMDTGDMLIKKKVDINSEDNVATLHDKLSKVGADALIETLEQLKNDKITPIPQDSKEATYAPKITKEICEINWNEESTQIFNKIRGLNPWPGAHTHFNNTRIKLYDSAVSSKSFKKECGQVVSADKDGLLVQAKDGAVSLKTVQPQNKKKMDAISFVNGYNIKEGDKFGEKRRG</sequence>
<dbReference type="PROSITE" id="PS00373">
    <property type="entry name" value="GART"/>
    <property type="match status" value="1"/>
</dbReference>
<dbReference type="InterPro" id="IPR002376">
    <property type="entry name" value="Formyl_transf_N"/>
</dbReference>
<feature type="domain" description="Formyl transferase N-terminal" evidence="6">
    <location>
        <begin position="1"/>
        <end position="179"/>
    </location>
</feature>
<dbReference type="GO" id="GO:0004479">
    <property type="term" value="F:methionyl-tRNA formyltransferase activity"/>
    <property type="evidence" value="ECO:0007669"/>
    <property type="project" value="UniProtKB-UniRule"/>
</dbReference>